<evidence type="ECO:0000313" key="3">
    <source>
        <dbReference type="Proteomes" id="UP000064967"/>
    </source>
</evidence>
<sequence>MAIDQAAALKMALRSYERGRAARAAMFAAPLAATALLAVCLGTTPSLALGLGVALLASSWFFLWRGQSFGRAVFPGVLAGLMPLGLALAARSYGHVCTGSECVSLCVPACTGGGLLAGLLIARAGRHVTSKLTFFGSASLVAGLIGALGCSCVGAGGVVGLAVGLAFTLVPASILRPQMSR</sequence>
<proteinExistence type="predicted"/>
<accession>A0A0K1Q055</accession>
<feature type="transmembrane region" description="Helical" evidence="1">
    <location>
        <begin position="132"/>
        <end position="149"/>
    </location>
</feature>
<dbReference type="AlphaFoldDB" id="A0A0K1Q055"/>
<gene>
    <name evidence="2" type="ORF">AKJ09_05685</name>
</gene>
<feature type="transmembrane region" description="Helical" evidence="1">
    <location>
        <begin position="102"/>
        <end position="120"/>
    </location>
</feature>
<name>A0A0K1Q055_9BACT</name>
<keyword evidence="3" id="KW-1185">Reference proteome</keyword>
<feature type="transmembrane region" description="Helical" evidence="1">
    <location>
        <begin position="47"/>
        <end position="65"/>
    </location>
</feature>
<organism evidence="2 3">
    <name type="scientific">Labilithrix luteola</name>
    <dbReference type="NCBI Taxonomy" id="1391654"/>
    <lineage>
        <taxon>Bacteria</taxon>
        <taxon>Pseudomonadati</taxon>
        <taxon>Myxococcota</taxon>
        <taxon>Polyangia</taxon>
        <taxon>Polyangiales</taxon>
        <taxon>Labilitrichaceae</taxon>
        <taxon>Labilithrix</taxon>
    </lineage>
</organism>
<dbReference type="KEGG" id="llu:AKJ09_05685"/>
<feature type="transmembrane region" description="Helical" evidence="1">
    <location>
        <begin position="155"/>
        <end position="175"/>
    </location>
</feature>
<evidence type="ECO:0000256" key="1">
    <source>
        <dbReference type="SAM" id="Phobius"/>
    </source>
</evidence>
<dbReference type="Proteomes" id="UP000064967">
    <property type="component" value="Chromosome"/>
</dbReference>
<evidence type="ECO:0000313" key="2">
    <source>
        <dbReference type="EMBL" id="AKU99021.1"/>
    </source>
</evidence>
<keyword evidence="1" id="KW-0812">Transmembrane</keyword>
<feature type="transmembrane region" description="Helical" evidence="1">
    <location>
        <begin position="21"/>
        <end position="41"/>
    </location>
</feature>
<protein>
    <submittedName>
        <fullName evidence="2">Uncharacterized protein</fullName>
    </submittedName>
</protein>
<feature type="transmembrane region" description="Helical" evidence="1">
    <location>
        <begin position="72"/>
        <end position="90"/>
    </location>
</feature>
<dbReference type="STRING" id="1391654.AKJ09_05685"/>
<keyword evidence="1" id="KW-1133">Transmembrane helix</keyword>
<reference evidence="2 3" key="1">
    <citation type="submission" date="2015-08" db="EMBL/GenBank/DDBJ databases">
        <authorList>
            <person name="Babu N.S."/>
            <person name="Beckwith C.J."/>
            <person name="Beseler K.G."/>
            <person name="Brison A."/>
            <person name="Carone J.V."/>
            <person name="Caskin T.P."/>
            <person name="Diamond M."/>
            <person name="Durham M.E."/>
            <person name="Foxe J.M."/>
            <person name="Go M."/>
            <person name="Henderson B.A."/>
            <person name="Jones I.B."/>
            <person name="McGettigan J.A."/>
            <person name="Micheletti S.J."/>
            <person name="Nasrallah M.E."/>
            <person name="Ortiz D."/>
            <person name="Piller C.R."/>
            <person name="Privatt S.R."/>
            <person name="Schneider S.L."/>
            <person name="Sharp S."/>
            <person name="Smith T.C."/>
            <person name="Stanton J.D."/>
            <person name="Ullery H.E."/>
            <person name="Wilson R.J."/>
            <person name="Serrano M.G."/>
            <person name="Buck G."/>
            <person name="Lee V."/>
            <person name="Wang Y."/>
            <person name="Carvalho R."/>
            <person name="Voegtly L."/>
            <person name="Shi R."/>
            <person name="Duckworth R."/>
            <person name="Johnson A."/>
            <person name="Loviza R."/>
            <person name="Walstead R."/>
            <person name="Shah Z."/>
            <person name="Kiflezghi M."/>
            <person name="Wade K."/>
            <person name="Ball S.L."/>
            <person name="Bradley K.W."/>
            <person name="Asai D.J."/>
            <person name="Bowman C.A."/>
            <person name="Russell D.A."/>
            <person name="Pope W.H."/>
            <person name="Jacobs-Sera D."/>
            <person name="Hendrix R.W."/>
            <person name="Hatfull G.F."/>
        </authorList>
    </citation>
    <scope>NUCLEOTIDE SEQUENCE [LARGE SCALE GENOMIC DNA]</scope>
    <source>
        <strain evidence="2 3">DSM 27648</strain>
    </source>
</reference>
<keyword evidence="1" id="KW-0472">Membrane</keyword>
<dbReference type="EMBL" id="CP012333">
    <property type="protein sequence ID" value="AKU99021.1"/>
    <property type="molecule type" value="Genomic_DNA"/>
</dbReference>